<dbReference type="Proteomes" id="UP001501490">
    <property type="component" value="Unassembled WGS sequence"/>
</dbReference>
<keyword evidence="3" id="KW-1185">Reference proteome</keyword>
<reference evidence="3" key="1">
    <citation type="journal article" date="2019" name="Int. J. Syst. Evol. Microbiol.">
        <title>The Global Catalogue of Microorganisms (GCM) 10K type strain sequencing project: providing services to taxonomists for standard genome sequencing and annotation.</title>
        <authorList>
            <consortium name="The Broad Institute Genomics Platform"/>
            <consortium name="The Broad Institute Genome Sequencing Center for Infectious Disease"/>
            <person name="Wu L."/>
            <person name="Ma J."/>
        </authorList>
    </citation>
    <scope>NUCLEOTIDE SEQUENCE [LARGE SCALE GENOMIC DNA]</scope>
    <source>
        <strain evidence="3">JCM 16929</strain>
    </source>
</reference>
<organism evidence="2 3">
    <name type="scientific">Microlunatus ginsengisoli</name>
    <dbReference type="NCBI Taxonomy" id="363863"/>
    <lineage>
        <taxon>Bacteria</taxon>
        <taxon>Bacillati</taxon>
        <taxon>Actinomycetota</taxon>
        <taxon>Actinomycetes</taxon>
        <taxon>Propionibacteriales</taxon>
        <taxon>Propionibacteriaceae</taxon>
        <taxon>Microlunatus</taxon>
    </lineage>
</organism>
<gene>
    <name evidence="2" type="ORF">GCM10022236_29270</name>
</gene>
<dbReference type="RefSeq" id="WP_344805779.1">
    <property type="nucleotide sequence ID" value="NZ_BAABAB010000021.1"/>
</dbReference>
<evidence type="ECO:0000313" key="3">
    <source>
        <dbReference type="Proteomes" id="UP001501490"/>
    </source>
</evidence>
<evidence type="ECO:0000313" key="2">
    <source>
        <dbReference type="EMBL" id="GAA3625102.1"/>
    </source>
</evidence>
<sequence>MNIATKTLAAALTATALLGLAAGTAAAATPHGSTAQLGDSYDKAFQIQNSTTAPLTIGGYAGSDWNTQTADPAVGTQIGTDAKVWIYVRPHGGASDTLQLRSAGGGTLSLGIAQDHTDGMSFQALPDSTLQLSQLSGDGYSIVSISDRKAYSEKTILGYSATLSGLQSTGISGFTCPADHPWLIDQNLASGRLVPNGVSVDEGGSVGVTIPNFDIDKDGRVTGWDSRGASDTNWDVSTHAVNIDGHCTDDPSQSYQG</sequence>
<proteinExistence type="predicted"/>
<protein>
    <submittedName>
        <fullName evidence="2">Uncharacterized protein</fullName>
    </submittedName>
</protein>
<keyword evidence="1" id="KW-0732">Signal</keyword>
<feature type="chain" id="PRO_5046061886" evidence="1">
    <location>
        <begin position="28"/>
        <end position="257"/>
    </location>
</feature>
<accession>A0ABP7A514</accession>
<dbReference type="EMBL" id="BAABAB010000021">
    <property type="protein sequence ID" value="GAA3625102.1"/>
    <property type="molecule type" value="Genomic_DNA"/>
</dbReference>
<feature type="signal peptide" evidence="1">
    <location>
        <begin position="1"/>
        <end position="27"/>
    </location>
</feature>
<evidence type="ECO:0000256" key="1">
    <source>
        <dbReference type="SAM" id="SignalP"/>
    </source>
</evidence>
<comment type="caution">
    <text evidence="2">The sequence shown here is derived from an EMBL/GenBank/DDBJ whole genome shotgun (WGS) entry which is preliminary data.</text>
</comment>
<name>A0ABP7A514_9ACTN</name>